<evidence type="ECO:0000313" key="4">
    <source>
        <dbReference type="Proteomes" id="UP000471190"/>
    </source>
</evidence>
<dbReference type="Proteomes" id="UP000471190">
    <property type="component" value="Unassembled WGS sequence"/>
</dbReference>
<dbReference type="AlphaFoldDB" id="A0A6P1CD76"/>
<dbReference type="InterPro" id="IPR016181">
    <property type="entry name" value="Acyl_CoA_acyltransferase"/>
</dbReference>
<dbReference type="InterPro" id="IPR000182">
    <property type="entry name" value="GNAT_dom"/>
</dbReference>
<comment type="caution">
    <text evidence="3">The sequence shown here is derived from an EMBL/GenBank/DDBJ whole genome shotgun (WGS) entry which is preliminary data.</text>
</comment>
<feature type="domain" description="N-acetyltransferase" evidence="1">
    <location>
        <begin position="13"/>
        <end position="169"/>
    </location>
</feature>
<gene>
    <name evidence="2" type="ORF">GGD45_005745</name>
    <name evidence="3" type="ORF">GXW80_25300</name>
</gene>
<keyword evidence="5" id="KW-1185">Reference proteome</keyword>
<dbReference type="PROSITE" id="PS51186">
    <property type="entry name" value="GNAT"/>
    <property type="match status" value="1"/>
</dbReference>
<evidence type="ECO:0000313" key="5">
    <source>
        <dbReference type="Proteomes" id="UP000526625"/>
    </source>
</evidence>
<dbReference type="RefSeq" id="WP_015343895.1">
    <property type="nucleotide sequence ID" value="NZ_JAADZA010000040.1"/>
</dbReference>
<dbReference type="EMBL" id="JAADZA010000040">
    <property type="protein sequence ID" value="NEV14306.1"/>
    <property type="molecule type" value="Genomic_DNA"/>
</dbReference>
<evidence type="ECO:0000313" key="2">
    <source>
        <dbReference type="EMBL" id="MBB6495281.1"/>
    </source>
</evidence>
<sequence>MRNIGSQIETPRLLLRPSRLSDTPALFEFLGDKEAMKHTHADVTPGECRRRIAVHEWRRRRDGYAPWTAVRKKDARIIGWGGLYNDPFDPGWGCEIGYFFRRDAWGYGYASELVAAALHFADRELRLGEVRAFAHPENTASRKILEMAGFGIVRFVPEMNRLLLSRARRGDNIVDRDG</sequence>
<evidence type="ECO:0000313" key="3">
    <source>
        <dbReference type="EMBL" id="NEV14306.1"/>
    </source>
</evidence>
<accession>A0A6P1CD76</accession>
<keyword evidence="3" id="KW-0808">Transferase</keyword>
<dbReference type="PANTHER" id="PTHR43792">
    <property type="entry name" value="GNAT FAMILY, PUTATIVE (AFU_ORTHOLOGUE AFUA_3G00765)-RELATED-RELATED"/>
    <property type="match status" value="1"/>
</dbReference>
<reference evidence="3 4" key="1">
    <citation type="submission" date="2020-02" db="EMBL/GenBank/DDBJ databases">
        <title>Draft genome sequence of Rhizobium tropici.</title>
        <authorList>
            <person name="Khayi S."/>
            <person name="Jemo M."/>
        </authorList>
    </citation>
    <scope>NUCLEOTIDE SEQUENCE [LARGE SCALE GENOMIC DNA]</scope>
    <source>
        <strain evidence="3 4">A12</strain>
    </source>
</reference>
<dbReference type="GO" id="GO:0016747">
    <property type="term" value="F:acyltransferase activity, transferring groups other than amino-acyl groups"/>
    <property type="evidence" value="ECO:0007669"/>
    <property type="project" value="InterPro"/>
</dbReference>
<dbReference type="EMBL" id="JACHBF010000027">
    <property type="protein sequence ID" value="MBB6495281.1"/>
    <property type="molecule type" value="Genomic_DNA"/>
</dbReference>
<protein>
    <submittedName>
        <fullName evidence="3">GNAT family N-acetyltransferase</fullName>
    </submittedName>
    <submittedName>
        <fullName evidence="2">RimJ/RimL family protein N-acetyltransferase</fullName>
    </submittedName>
</protein>
<dbReference type="Gene3D" id="3.40.630.30">
    <property type="match status" value="1"/>
</dbReference>
<proteinExistence type="predicted"/>
<organism evidence="3 4">
    <name type="scientific">Rhizobium tropici</name>
    <dbReference type="NCBI Taxonomy" id="398"/>
    <lineage>
        <taxon>Bacteria</taxon>
        <taxon>Pseudomonadati</taxon>
        <taxon>Pseudomonadota</taxon>
        <taxon>Alphaproteobacteria</taxon>
        <taxon>Hyphomicrobiales</taxon>
        <taxon>Rhizobiaceae</taxon>
        <taxon>Rhizobium/Agrobacterium group</taxon>
        <taxon>Rhizobium</taxon>
    </lineage>
</organism>
<reference evidence="2 5" key="2">
    <citation type="submission" date="2020-08" db="EMBL/GenBank/DDBJ databases">
        <title>Genomic Encyclopedia of Type Strains, Phase IV (KMG-V): Genome sequencing to study the core and pangenomes of soil and plant-associated prokaryotes.</title>
        <authorList>
            <person name="Whitman W."/>
        </authorList>
    </citation>
    <scope>NUCLEOTIDE SEQUENCE [LARGE SCALE GENOMIC DNA]</scope>
    <source>
        <strain evidence="2 5">SEMIA 4059</strain>
    </source>
</reference>
<evidence type="ECO:0000259" key="1">
    <source>
        <dbReference type="PROSITE" id="PS51186"/>
    </source>
</evidence>
<name>A0A6P1CD76_RHITR</name>
<dbReference type="PANTHER" id="PTHR43792:SF16">
    <property type="entry name" value="N-ACETYLTRANSFERASE DOMAIN-CONTAINING PROTEIN"/>
    <property type="match status" value="1"/>
</dbReference>
<dbReference type="InterPro" id="IPR051531">
    <property type="entry name" value="N-acetyltransferase"/>
</dbReference>
<dbReference type="Proteomes" id="UP000526625">
    <property type="component" value="Unassembled WGS sequence"/>
</dbReference>
<dbReference type="Pfam" id="PF13302">
    <property type="entry name" value="Acetyltransf_3"/>
    <property type="match status" value="1"/>
</dbReference>
<dbReference type="SUPFAM" id="SSF55729">
    <property type="entry name" value="Acyl-CoA N-acyltransferases (Nat)"/>
    <property type="match status" value="1"/>
</dbReference>